<evidence type="ECO:0000259" key="3">
    <source>
        <dbReference type="PROSITE" id="PS50110"/>
    </source>
</evidence>
<keyword evidence="1 2" id="KW-0597">Phosphoprotein</keyword>
<dbReference type="Pfam" id="PF00072">
    <property type="entry name" value="Response_reg"/>
    <property type="match status" value="1"/>
</dbReference>
<dbReference type="AlphaFoldDB" id="A0A2T3ND47"/>
<dbReference type="InterPro" id="IPR001932">
    <property type="entry name" value="PPM-type_phosphatase-like_dom"/>
</dbReference>
<dbReference type="GO" id="GO:0000160">
    <property type="term" value="P:phosphorelay signal transduction system"/>
    <property type="evidence" value="ECO:0007669"/>
    <property type="project" value="InterPro"/>
</dbReference>
<dbReference type="SUPFAM" id="SSF52172">
    <property type="entry name" value="CheY-like"/>
    <property type="match status" value="1"/>
</dbReference>
<dbReference type="InterPro" id="IPR050595">
    <property type="entry name" value="Bact_response_regulator"/>
</dbReference>
<proteinExistence type="predicted"/>
<comment type="caution">
    <text evidence="4">The sequence shown here is derived from an EMBL/GenBank/DDBJ whole genome shotgun (WGS) entry which is preliminary data.</text>
</comment>
<dbReference type="OrthoDB" id="9811749at2"/>
<organism evidence="4 5">
    <name type="scientific">Photobacterium rosenbergii</name>
    <dbReference type="NCBI Taxonomy" id="294936"/>
    <lineage>
        <taxon>Bacteria</taxon>
        <taxon>Pseudomonadati</taxon>
        <taxon>Pseudomonadota</taxon>
        <taxon>Gammaproteobacteria</taxon>
        <taxon>Vibrionales</taxon>
        <taxon>Vibrionaceae</taxon>
        <taxon>Photobacterium</taxon>
    </lineage>
</organism>
<dbReference type="RefSeq" id="WP_107299068.1">
    <property type="nucleotide sequence ID" value="NZ_PYMB01000006.1"/>
</dbReference>
<dbReference type="EMBL" id="PYMB01000006">
    <property type="protein sequence ID" value="PSW11950.1"/>
    <property type="molecule type" value="Genomic_DNA"/>
</dbReference>
<dbReference type="SUPFAM" id="SSF55874">
    <property type="entry name" value="ATPase domain of HSP90 chaperone/DNA topoisomerase II/histidine kinase"/>
    <property type="match status" value="1"/>
</dbReference>
<accession>A0A2T3ND47</accession>
<dbReference type="InterPro" id="IPR003594">
    <property type="entry name" value="HATPase_dom"/>
</dbReference>
<name>A0A2T3ND47_9GAMM</name>
<gene>
    <name evidence="4" type="ORF">C9J01_15635</name>
</gene>
<sequence length="490" mass="55270">MNQVLFQRRFVLNYENISAMRRLLDDKAQALQLAPDTIQNIKLVCSEYCANLLDHQQQPATHCTISYGRHNGQYCFSISDNGSPWPAQTVQINEAELPDFPAESGMGLALIKTTFPDFNYTIGTDSNHIEFLLPKQPPRKHLVIVDDSRSQLTMLTSYLEADYQLSIFGRAEDAFKWLQGNHCDLVLTDLWMPDTNGLEFRRLVGKLRRHRLLPFVFLSGDTVSDTMAAVTQSGIDDFLAKPVDKHHLRQVLERVLNRHQHLRDAFEDSLLQQLERGTSFNPAGTTSQDFSLGNFNLQISREPEISGDFVIKNTLEDGSQLLILGDLMGHGIVAKANGGICYGLIQGILLDPHICPKELFNRLNKHLHQTETSNLICLLGIHLQSNNTIALYNAGMPAPLAFTPSCQRLREGVGLIGLFDNLEAVPQHMAMLHGDSLHCFSDGLLESELAEEEQHHLAQLAAEQRHHYLWQRQPDNHEDDRTLITLTSIE</sequence>
<dbReference type="Gene3D" id="3.30.565.10">
    <property type="entry name" value="Histidine kinase-like ATPase, C-terminal domain"/>
    <property type="match status" value="1"/>
</dbReference>
<evidence type="ECO:0000256" key="1">
    <source>
        <dbReference type="ARBA" id="ARBA00022553"/>
    </source>
</evidence>
<feature type="domain" description="Response regulatory" evidence="3">
    <location>
        <begin position="141"/>
        <end position="256"/>
    </location>
</feature>
<evidence type="ECO:0000256" key="2">
    <source>
        <dbReference type="PROSITE-ProRule" id="PRU00169"/>
    </source>
</evidence>
<dbReference type="InterPro" id="IPR011006">
    <property type="entry name" value="CheY-like_superfamily"/>
</dbReference>
<protein>
    <recommendedName>
        <fullName evidence="3">Response regulatory domain-containing protein</fullName>
    </recommendedName>
</protein>
<dbReference type="SMART" id="SM00331">
    <property type="entry name" value="PP2C_SIG"/>
    <property type="match status" value="1"/>
</dbReference>
<dbReference type="PANTHER" id="PTHR44591">
    <property type="entry name" value="STRESS RESPONSE REGULATOR PROTEIN 1"/>
    <property type="match status" value="1"/>
</dbReference>
<dbReference type="InterPro" id="IPR036890">
    <property type="entry name" value="HATPase_C_sf"/>
</dbReference>
<dbReference type="Proteomes" id="UP000241346">
    <property type="component" value="Unassembled WGS sequence"/>
</dbReference>
<dbReference type="InterPro" id="IPR036457">
    <property type="entry name" value="PPM-type-like_dom_sf"/>
</dbReference>
<reference evidence="4 5" key="1">
    <citation type="submission" date="2018-03" db="EMBL/GenBank/DDBJ databases">
        <title>Whole genome sequencing of Histamine producing bacteria.</title>
        <authorList>
            <person name="Butler K."/>
        </authorList>
    </citation>
    <scope>NUCLEOTIDE SEQUENCE [LARGE SCALE GENOMIC DNA]</scope>
    <source>
        <strain evidence="4 5">DSM 19138</strain>
    </source>
</reference>
<dbReference type="Gene3D" id="3.40.50.2300">
    <property type="match status" value="1"/>
</dbReference>
<dbReference type="Pfam" id="PF07228">
    <property type="entry name" value="SpoIIE"/>
    <property type="match status" value="1"/>
</dbReference>
<feature type="modified residue" description="4-aspartylphosphate" evidence="2">
    <location>
        <position position="189"/>
    </location>
</feature>
<evidence type="ECO:0000313" key="4">
    <source>
        <dbReference type="EMBL" id="PSW11950.1"/>
    </source>
</evidence>
<dbReference type="InterPro" id="IPR001789">
    <property type="entry name" value="Sig_transdc_resp-reg_receiver"/>
</dbReference>
<dbReference type="Gene3D" id="3.60.40.10">
    <property type="entry name" value="PPM-type phosphatase domain"/>
    <property type="match status" value="1"/>
</dbReference>
<dbReference type="SMART" id="SM00448">
    <property type="entry name" value="REC"/>
    <property type="match status" value="1"/>
</dbReference>
<dbReference type="CDD" id="cd00156">
    <property type="entry name" value="REC"/>
    <property type="match status" value="1"/>
</dbReference>
<dbReference type="Pfam" id="PF13581">
    <property type="entry name" value="HATPase_c_2"/>
    <property type="match status" value="1"/>
</dbReference>
<dbReference type="PROSITE" id="PS50110">
    <property type="entry name" value="RESPONSE_REGULATORY"/>
    <property type="match status" value="1"/>
</dbReference>
<dbReference type="PANTHER" id="PTHR44591:SF3">
    <property type="entry name" value="RESPONSE REGULATORY DOMAIN-CONTAINING PROTEIN"/>
    <property type="match status" value="1"/>
</dbReference>
<evidence type="ECO:0000313" key="5">
    <source>
        <dbReference type="Proteomes" id="UP000241346"/>
    </source>
</evidence>